<name>A0ABR1Y1J7_9PEZI</name>
<feature type="chain" id="PRO_5045674023" evidence="2">
    <location>
        <begin position="18"/>
        <end position="158"/>
    </location>
</feature>
<protein>
    <submittedName>
        <fullName evidence="3">Uncharacterized protein</fullName>
    </submittedName>
</protein>
<reference evidence="3 4" key="1">
    <citation type="journal article" date="2022" name="G3 (Bethesda)">
        <title>Enemy or ally: a genomic approach to elucidate the lifestyle of Phyllosticta citrichinaensis.</title>
        <authorList>
            <person name="Buijs V.A."/>
            <person name="Groenewald J.Z."/>
            <person name="Haridas S."/>
            <person name="LaButti K.M."/>
            <person name="Lipzen A."/>
            <person name="Martin F.M."/>
            <person name="Barry K."/>
            <person name="Grigoriev I.V."/>
            <person name="Crous P.W."/>
            <person name="Seidl M.F."/>
        </authorList>
    </citation>
    <scope>NUCLEOTIDE SEQUENCE [LARGE SCALE GENOMIC DNA]</scope>
    <source>
        <strain evidence="3 4">CBS 129764</strain>
    </source>
</reference>
<dbReference type="EMBL" id="JBBWUH010000003">
    <property type="protein sequence ID" value="KAK8174331.1"/>
    <property type="molecule type" value="Genomic_DNA"/>
</dbReference>
<dbReference type="Proteomes" id="UP001456524">
    <property type="component" value="Unassembled WGS sequence"/>
</dbReference>
<evidence type="ECO:0000256" key="2">
    <source>
        <dbReference type="SAM" id="SignalP"/>
    </source>
</evidence>
<evidence type="ECO:0000313" key="3">
    <source>
        <dbReference type="EMBL" id="KAK8174331.1"/>
    </source>
</evidence>
<keyword evidence="1" id="KW-0472">Membrane</keyword>
<keyword evidence="2" id="KW-0732">Signal</keyword>
<feature type="transmembrane region" description="Helical" evidence="1">
    <location>
        <begin position="126"/>
        <end position="156"/>
    </location>
</feature>
<organism evidence="3 4">
    <name type="scientific">Phyllosticta citrichinensis</name>
    <dbReference type="NCBI Taxonomy" id="1130410"/>
    <lineage>
        <taxon>Eukaryota</taxon>
        <taxon>Fungi</taxon>
        <taxon>Dikarya</taxon>
        <taxon>Ascomycota</taxon>
        <taxon>Pezizomycotina</taxon>
        <taxon>Dothideomycetes</taxon>
        <taxon>Dothideomycetes incertae sedis</taxon>
        <taxon>Botryosphaeriales</taxon>
        <taxon>Phyllostictaceae</taxon>
        <taxon>Phyllosticta</taxon>
    </lineage>
</organism>
<keyword evidence="1" id="KW-1133">Transmembrane helix</keyword>
<evidence type="ECO:0000313" key="4">
    <source>
        <dbReference type="Proteomes" id="UP001456524"/>
    </source>
</evidence>
<proteinExistence type="predicted"/>
<evidence type="ECO:0000256" key="1">
    <source>
        <dbReference type="SAM" id="Phobius"/>
    </source>
</evidence>
<keyword evidence="1" id="KW-0812">Transmembrane</keyword>
<sequence length="158" mass="17076">MSIGRLISMSGICCCAALIYMPTYLQHNRHNQNVLPQTVPRLHARTACTVGTVRAACTPHARTPAYLAAGQQRHQVKSSLYLPAWLPAAFLPAQPYANEATRRPAQGRMTRARGPAAIIARSVGSFLFWLEVLGCLSACLFVCLLGRGGLLAFAAARD</sequence>
<accession>A0ABR1Y1J7</accession>
<feature type="signal peptide" evidence="2">
    <location>
        <begin position="1"/>
        <end position="17"/>
    </location>
</feature>
<comment type="caution">
    <text evidence="3">The sequence shown here is derived from an EMBL/GenBank/DDBJ whole genome shotgun (WGS) entry which is preliminary data.</text>
</comment>
<keyword evidence="4" id="KW-1185">Reference proteome</keyword>
<gene>
    <name evidence="3" type="ORF">IWX90DRAFT_170618</name>
</gene>